<keyword evidence="2" id="KW-1133">Transmembrane helix</keyword>
<proteinExistence type="predicted"/>
<keyword evidence="2" id="KW-0812">Transmembrane</keyword>
<accession>A0A1Q9CXK5</accession>
<organism evidence="3 4">
    <name type="scientific">Symbiodinium microadriaticum</name>
    <name type="common">Dinoflagellate</name>
    <name type="synonym">Zooxanthella microadriatica</name>
    <dbReference type="NCBI Taxonomy" id="2951"/>
    <lineage>
        <taxon>Eukaryota</taxon>
        <taxon>Sar</taxon>
        <taxon>Alveolata</taxon>
        <taxon>Dinophyceae</taxon>
        <taxon>Suessiales</taxon>
        <taxon>Symbiodiniaceae</taxon>
        <taxon>Symbiodinium</taxon>
    </lineage>
</organism>
<keyword evidence="4" id="KW-1185">Reference proteome</keyword>
<reference evidence="3 4" key="1">
    <citation type="submission" date="2016-02" db="EMBL/GenBank/DDBJ databases">
        <title>Genome analysis of coral dinoflagellate symbionts highlights evolutionary adaptations to a symbiotic lifestyle.</title>
        <authorList>
            <person name="Aranda M."/>
            <person name="Li Y."/>
            <person name="Liew Y.J."/>
            <person name="Baumgarten S."/>
            <person name="Simakov O."/>
            <person name="Wilson M."/>
            <person name="Piel J."/>
            <person name="Ashoor H."/>
            <person name="Bougouffa S."/>
            <person name="Bajic V.B."/>
            <person name="Ryu T."/>
            <person name="Ravasi T."/>
            <person name="Bayer T."/>
            <person name="Micklem G."/>
            <person name="Kim H."/>
            <person name="Bhak J."/>
            <person name="Lajeunesse T.C."/>
            <person name="Voolstra C.R."/>
        </authorList>
    </citation>
    <scope>NUCLEOTIDE SEQUENCE [LARGE SCALE GENOMIC DNA]</scope>
    <source>
        <strain evidence="3 4">CCMP2467</strain>
    </source>
</reference>
<comment type="caution">
    <text evidence="3">The sequence shown here is derived from an EMBL/GenBank/DDBJ whole genome shotgun (WGS) entry which is preliminary data.</text>
</comment>
<evidence type="ECO:0000313" key="4">
    <source>
        <dbReference type="Proteomes" id="UP000186817"/>
    </source>
</evidence>
<dbReference type="Proteomes" id="UP000186817">
    <property type="component" value="Unassembled WGS sequence"/>
</dbReference>
<feature type="compositionally biased region" description="Basic and acidic residues" evidence="1">
    <location>
        <begin position="8"/>
        <end position="26"/>
    </location>
</feature>
<protein>
    <submittedName>
        <fullName evidence="3">Uncharacterized protein</fullName>
    </submittedName>
</protein>
<gene>
    <name evidence="3" type="ORF">AK812_SmicGene31088</name>
</gene>
<feature type="transmembrane region" description="Helical" evidence="2">
    <location>
        <begin position="86"/>
        <end position="112"/>
    </location>
</feature>
<sequence>MAPSAQVWEEREVEAGSKKPAPETTTRRAAKEIAALCVEHGLLSEAMEATLGLGKGSCPETSWWPLLAVNLTTGLALGLLRRKSGGAASALAAAGAALCFSVSGGCGLLCLGRTLLLGEARRACAALEHLFEQDLKELA</sequence>
<dbReference type="AlphaFoldDB" id="A0A1Q9CXK5"/>
<feature type="region of interest" description="Disordered" evidence="1">
    <location>
        <begin position="1"/>
        <end position="26"/>
    </location>
</feature>
<dbReference type="EMBL" id="LSRX01000849">
    <property type="protein sequence ID" value="OLP87664.1"/>
    <property type="molecule type" value="Genomic_DNA"/>
</dbReference>
<keyword evidence="2" id="KW-0472">Membrane</keyword>
<evidence type="ECO:0000313" key="3">
    <source>
        <dbReference type="EMBL" id="OLP87664.1"/>
    </source>
</evidence>
<evidence type="ECO:0000256" key="2">
    <source>
        <dbReference type="SAM" id="Phobius"/>
    </source>
</evidence>
<evidence type="ECO:0000256" key="1">
    <source>
        <dbReference type="SAM" id="MobiDB-lite"/>
    </source>
</evidence>
<name>A0A1Q9CXK5_SYMMI</name>